<evidence type="ECO:0000259" key="2">
    <source>
        <dbReference type="Pfam" id="PF04389"/>
    </source>
</evidence>
<gene>
    <name evidence="3" type="ORF">H8K43_15570</name>
</gene>
<feature type="domain" description="Peptidase M28" evidence="2">
    <location>
        <begin position="113"/>
        <end position="314"/>
    </location>
</feature>
<dbReference type="Pfam" id="PF04389">
    <property type="entry name" value="Peptidase_M28"/>
    <property type="match status" value="1"/>
</dbReference>
<reference evidence="3 4" key="1">
    <citation type="submission" date="2020-08" db="EMBL/GenBank/DDBJ databases">
        <title>Novel species isolated from subtropical streams in China.</title>
        <authorList>
            <person name="Lu H."/>
        </authorList>
    </citation>
    <scope>NUCLEOTIDE SEQUENCE [LARGE SCALE GENOMIC DNA]</scope>
    <source>
        <strain evidence="3 4">CY22W</strain>
    </source>
</reference>
<feature type="chain" id="PRO_5046186400" evidence="1">
    <location>
        <begin position="36"/>
        <end position="349"/>
    </location>
</feature>
<keyword evidence="1" id="KW-0732">Signal</keyword>
<sequence>MFSMSLGQHGWSRALRLCTGMSLMGLACLGGLAQAQQAAAPDSTPSVQTQLMQDLYTLAAPEMAGRATDTAGNRQAAAWIISRLEQLGLRPCGADFIQDFRFTVRGQDTQGRNILACRAGSAPDHASRPMLLLSAHYDHLGVRNGKVHPGADDNASGVAALLSIAGGLQTQPLQHDVVLAFFDAEELGLQGAKALVAQPPVELQRIALNINLDMVGRGDHGELYASGSYHTPALRELLLSLPASPDLRLKLGHDRPEQGQDDWTTQSDHYPLFRAGIPFLYFGVEDHADYHQPGDTPDKIQPAFYRAAVDLIAQALRAADQRILQGGLQAGLQARKKDAAPATVKGAPG</sequence>
<dbReference type="Gene3D" id="3.40.630.10">
    <property type="entry name" value="Zn peptidases"/>
    <property type="match status" value="1"/>
</dbReference>
<evidence type="ECO:0000313" key="3">
    <source>
        <dbReference type="EMBL" id="MBC3933097.1"/>
    </source>
</evidence>
<organism evidence="3 4">
    <name type="scientific">Undibacterium curvum</name>
    <dbReference type="NCBI Taxonomy" id="2762294"/>
    <lineage>
        <taxon>Bacteria</taxon>
        <taxon>Pseudomonadati</taxon>
        <taxon>Pseudomonadota</taxon>
        <taxon>Betaproteobacteria</taxon>
        <taxon>Burkholderiales</taxon>
        <taxon>Oxalobacteraceae</taxon>
        <taxon>Undibacterium</taxon>
    </lineage>
</organism>
<dbReference type="InterPro" id="IPR045175">
    <property type="entry name" value="M28_fam"/>
</dbReference>
<name>A0ABR7A8A5_9BURK</name>
<evidence type="ECO:0000313" key="4">
    <source>
        <dbReference type="Proteomes" id="UP000654304"/>
    </source>
</evidence>
<evidence type="ECO:0000256" key="1">
    <source>
        <dbReference type="SAM" id="SignalP"/>
    </source>
</evidence>
<accession>A0ABR7A8A5</accession>
<keyword evidence="4" id="KW-1185">Reference proteome</keyword>
<comment type="caution">
    <text evidence="3">The sequence shown here is derived from an EMBL/GenBank/DDBJ whole genome shotgun (WGS) entry which is preliminary data.</text>
</comment>
<protein>
    <submittedName>
        <fullName evidence="3">M28 family peptidase</fullName>
    </submittedName>
</protein>
<dbReference type="PANTHER" id="PTHR12147">
    <property type="entry name" value="METALLOPEPTIDASE M28 FAMILY MEMBER"/>
    <property type="match status" value="1"/>
</dbReference>
<dbReference type="Proteomes" id="UP000654304">
    <property type="component" value="Unassembled WGS sequence"/>
</dbReference>
<dbReference type="RefSeq" id="WP_186904678.1">
    <property type="nucleotide sequence ID" value="NZ_JACOGD010000008.1"/>
</dbReference>
<dbReference type="PANTHER" id="PTHR12147:SF26">
    <property type="entry name" value="PEPTIDASE M28 DOMAIN-CONTAINING PROTEIN"/>
    <property type="match status" value="1"/>
</dbReference>
<feature type="signal peptide" evidence="1">
    <location>
        <begin position="1"/>
        <end position="35"/>
    </location>
</feature>
<dbReference type="EMBL" id="JACOGD010000008">
    <property type="protein sequence ID" value="MBC3933097.1"/>
    <property type="molecule type" value="Genomic_DNA"/>
</dbReference>
<dbReference type="InterPro" id="IPR007484">
    <property type="entry name" value="Peptidase_M28"/>
</dbReference>
<proteinExistence type="predicted"/>
<dbReference type="SUPFAM" id="SSF53187">
    <property type="entry name" value="Zn-dependent exopeptidases"/>
    <property type="match status" value="1"/>
</dbReference>